<gene>
    <name evidence="7" type="ORF">M0813_05179</name>
</gene>
<keyword evidence="3" id="KW-0064">Aspartyl protease</keyword>
<evidence type="ECO:0000256" key="3">
    <source>
        <dbReference type="ARBA" id="ARBA00022750"/>
    </source>
</evidence>
<dbReference type="PANTHER" id="PTHR12917">
    <property type="entry name" value="ASPARTYL PROTEASE DDI-RELATED"/>
    <property type="match status" value="1"/>
</dbReference>
<evidence type="ECO:0000313" key="8">
    <source>
        <dbReference type="Proteomes" id="UP001150062"/>
    </source>
</evidence>
<dbReference type="Gene3D" id="2.40.70.10">
    <property type="entry name" value="Acid Proteases"/>
    <property type="match status" value="1"/>
</dbReference>
<sequence length="591" mass="68852">MSERRTIHFILPNKEIILSKISVNIKFERIKRILSTKTGIKKESILLYYKEKLLNENSTLQSSEIKSEERILLKVSKNSTFLNKPKQNKKTNFGNRGKESEKHKEKEKKKDEEKENEKKKKEEIEFDKQDGNTDLEKENENNDLIEKQKLLEWKQQGYNLYFETKSNPEKYSGFFLKKPNLAILLFEDRVKEFVANYVNYQRKKRGANKTQKLEIKDKNQGNGKTKGMKIGKGNGKGNGNGNGKGNKIDLQNFLDPQTIEKQKQIEEKIRLFNIERNKEKCKKEHPDIFNVIKMLYIKVWINGIPFLAFVDTGAQTTIMTSKIAQKAGLMRLLDQSYSGVAFGVGQTQILGKIYLVKLQIGSLELYGSVTVLDHSGIDFILGLDFLKRYNAILDLCSNCLRVGNQNIKFLSQKEIELFSTYQKNQKTKAKNKTKTKKQTVKRKFEKKKKQTRGKENEELKNKNKIYKEKNEKITIRQNNQKINRNRNYSFSTKRIEKNQKQGSKVNTKPVKKQFQQSRSRSSSFDQPNKTPLKNNKKDDSSMSWEMKIQGLLQCGFERDFVIKSLKKTGGDIEMAANLILQIKEKKTFKQK</sequence>
<feature type="compositionally biased region" description="Basic and acidic residues" evidence="5">
    <location>
        <begin position="452"/>
        <end position="474"/>
    </location>
</feature>
<dbReference type="Gene3D" id="1.10.8.10">
    <property type="entry name" value="DNA helicase RuvA subunit, C-terminal domain"/>
    <property type="match status" value="1"/>
</dbReference>
<feature type="domain" description="UBA" evidence="6">
    <location>
        <begin position="536"/>
        <end position="582"/>
    </location>
</feature>
<dbReference type="SMART" id="SM00165">
    <property type="entry name" value="UBA"/>
    <property type="match status" value="1"/>
</dbReference>
<evidence type="ECO:0000256" key="2">
    <source>
        <dbReference type="ARBA" id="ARBA00022670"/>
    </source>
</evidence>
<accession>A0ABQ8XIW1</accession>
<name>A0ABQ8XIW1_9EUKA</name>
<proteinExistence type="inferred from homology"/>
<dbReference type="InterPro" id="IPR019103">
    <property type="entry name" value="Peptidase_aspartic_DDI1-type"/>
</dbReference>
<dbReference type="EMBL" id="JAOAOG010000295">
    <property type="protein sequence ID" value="KAJ6232024.1"/>
    <property type="molecule type" value="Genomic_DNA"/>
</dbReference>
<dbReference type="InterPro" id="IPR029071">
    <property type="entry name" value="Ubiquitin-like_domsf"/>
</dbReference>
<dbReference type="GO" id="GO:0006508">
    <property type="term" value="P:proteolysis"/>
    <property type="evidence" value="ECO:0007669"/>
    <property type="project" value="UniProtKB-KW"/>
</dbReference>
<dbReference type="SUPFAM" id="SSF50630">
    <property type="entry name" value="Acid proteases"/>
    <property type="match status" value="1"/>
</dbReference>
<evidence type="ECO:0000313" key="7">
    <source>
        <dbReference type="EMBL" id="KAJ6232024.1"/>
    </source>
</evidence>
<feature type="region of interest" description="Disordered" evidence="5">
    <location>
        <begin position="426"/>
        <end position="541"/>
    </location>
</feature>
<dbReference type="Proteomes" id="UP001150062">
    <property type="component" value="Unassembled WGS sequence"/>
</dbReference>
<feature type="region of interest" description="Disordered" evidence="5">
    <location>
        <begin position="218"/>
        <end position="243"/>
    </location>
</feature>
<dbReference type="PROSITE" id="PS50030">
    <property type="entry name" value="UBA"/>
    <property type="match status" value="1"/>
</dbReference>
<feature type="compositionally biased region" description="Basic residues" evidence="5">
    <location>
        <begin position="426"/>
        <end position="451"/>
    </location>
</feature>
<comment type="similarity">
    <text evidence="1">Belongs to the DDI1 family.</text>
</comment>
<keyword evidence="8" id="KW-1185">Reference proteome</keyword>
<dbReference type="GO" id="GO:0008233">
    <property type="term" value="F:peptidase activity"/>
    <property type="evidence" value="ECO:0007669"/>
    <property type="project" value="UniProtKB-KW"/>
</dbReference>
<protein>
    <submittedName>
        <fullName evidence="7">Aspartyl protease ddi-related</fullName>
    </submittedName>
</protein>
<reference evidence="7" key="1">
    <citation type="submission" date="2022-08" db="EMBL/GenBank/DDBJ databases">
        <title>Novel sulfate-reducing endosymbionts in the free-living metamonad Anaeramoeba.</title>
        <authorList>
            <person name="Jerlstrom-Hultqvist J."/>
            <person name="Cepicka I."/>
            <person name="Gallot-Lavallee L."/>
            <person name="Salas-Leiva D."/>
            <person name="Curtis B.A."/>
            <person name="Zahonova K."/>
            <person name="Pipaliya S."/>
            <person name="Dacks J."/>
            <person name="Roger A.J."/>
        </authorList>
    </citation>
    <scope>NUCLEOTIDE SEQUENCE</scope>
    <source>
        <strain evidence="7">Schooner1</strain>
    </source>
</reference>
<feature type="compositionally biased region" description="Basic and acidic residues" evidence="5">
    <location>
        <begin position="96"/>
        <end position="140"/>
    </location>
</feature>
<feature type="compositionally biased region" description="Low complexity" evidence="5">
    <location>
        <begin position="513"/>
        <end position="524"/>
    </location>
</feature>
<dbReference type="SUPFAM" id="SSF46934">
    <property type="entry name" value="UBA-like"/>
    <property type="match status" value="1"/>
</dbReference>
<dbReference type="SUPFAM" id="SSF54236">
    <property type="entry name" value="Ubiquitin-like"/>
    <property type="match status" value="1"/>
</dbReference>
<dbReference type="Pfam" id="PF09668">
    <property type="entry name" value="Asp_protease"/>
    <property type="match status" value="1"/>
</dbReference>
<feature type="compositionally biased region" description="Gly residues" evidence="5">
    <location>
        <begin position="230"/>
        <end position="243"/>
    </location>
</feature>
<evidence type="ECO:0000256" key="1">
    <source>
        <dbReference type="ARBA" id="ARBA00009136"/>
    </source>
</evidence>
<dbReference type="CDD" id="cd05479">
    <property type="entry name" value="RP_DDI"/>
    <property type="match status" value="1"/>
</dbReference>
<feature type="compositionally biased region" description="Low complexity" evidence="5">
    <location>
        <begin position="475"/>
        <end position="487"/>
    </location>
</feature>
<organism evidence="7 8">
    <name type="scientific">Anaeramoeba flamelloides</name>
    <dbReference type="NCBI Taxonomy" id="1746091"/>
    <lineage>
        <taxon>Eukaryota</taxon>
        <taxon>Metamonada</taxon>
        <taxon>Anaeramoebidae</taxon>
        <taxon>Anaeramoeba</taxon>
    </lineage>
</organism>
<keyword evidence="4" id="KW-0378">Hydrolase</keyword>
<dbReference type="InterPro" id="IPR015940">
    <property type="entry name" value="UBA"/>
</dbReference>
<dbReference type="InterPro" id="IPR021109">
    <property type="entry name" value="Peptidase_aspartic_dom_sf"/>
</dbReference>
<feature type="region of interest" description="Disordered" evidence="5">
    <location>
        <begin position="82"/>
        <end position="140"/>
    </location>
</feature>
<evidence type="ECO:0000256" key="4">
    <source>
        <dbReference type="ARBA" id="ARBA00022801"/>
    </source>
</evidence>
<dbReference type="InterPro" id="IPR009060">
    <property type="entry name" value="UBA-like_sf"/>
</dbReference>
<dbReference type="PANTHER" id="PTHR12917:SF1">
    <property type="entry name" value="AT13091P"/>
    <property type="match status" value="1"/>
</dbReference>
<comment type="caution">
    <text evidence="7">The sequence shown here is derived from an EMBL/GenBank/DDBJ whole genome shotgun (WGS) entry which is preliminary data.</text>
</comment>
<evidence type="ECO:0000256" key="5">
    <source>
        <dbReference type="SAM" id="MobiDB-lite"/>
    </source>
</evidence>
<keyword evidence="2 7" id="KW-0645">Protease</keyword>
<evidence type="ECO:0000259" key="6">
    <source>
        <dbReference type="PROSITE" id="PS50030"/>
    </source>
</evidence>